<organism evidence="9 10">
    <name type="scientific">Poseidonocella pacifica</name>
    <dbReference type="NCBI Taxonomy" id="871651"/>
    <lineage>
        <taxon>Bacteria</taxon>
        <taxon>Pseudomonadati</taxon>
        <taxon>Pseudomonadota</taxon>
        <taxon>Alphaproteobacteria</taxon>
        <taxon>Rhodobacterales</taxon>
        <taxon>Roseobacteraceae</taxon>
        <taxon>Poseidonocella</taxon>
    </lineage>
</organism>
<dbReference type="OrthoDB" id="9766870at2"/>
<keyword evidence="2 7" id="KW-0813">Transport</keyword>
<gene>
    <name evidence="9" type="ORF">SAMN05421688_1988</name>
</gene>
<keyword evidence="5 7" id="KW-1133">Transmembrane helix</keyword>
<comment type="subcellular location">
    <subcellularLocation>
        <location evidence="1 7">Cell membrane</location>
        <topology evidence="1 7">Multi-pass membrane protein</topology>
    </subcellularLocation>
</comment>
<feature type="transmembrane region" description="Helical" evidence="7">
    <location>
        <begin position="186"/>
        <end position="214"/>
    </location>
</feature>
<keyword evidence="10" id="KW-1185">Reference proteome</keyword>
<dbReference type="GO" id="GO:0005886">
    <property type="term" value="C:plasma membrane"/>
    <property type="evidence" value="ECO:0007669"/>
    <property type="project" value="UniProtKB-SubCell"/>
</dbReference>
<evidence type="ECO:0000313" key="10">
    <source>
        <dbReference type="Proteomes" id="UP000198796"/>
    </source>
</evidence>
<reference evidence="9 10" key="1">
    <citation type="submission" date="2016-10" db="EMBL/GenBank/DDBJ databases">
        <authorList>
            <person name="de Groot N.N."/>
        </authorList>
    </citation>
    <scope>NUCLEOTIDE SEQUENCE [LARGE SCALE GENOMIC DNA]</scope>
    <source>
        <strain evidence="9 10">DSM 29316</strain>
    </source>
</reference>
<evidence type="ECO:0000256" key="5">
    <source>
        <dbReference type="ARBA" id="ARBA00022989"/>
    </source>
</evidence>
<evidence type="ECO:0000256" key="1">
    <source>
        <dbReference type="ARBA" id="ARBA00004651"/>
    </source>
</evidence>
<keyword evidence="6 7" id="KW-0472">Membrane</keyword>
<dbReference type="PANTHER" id="PTHR43386:SF25">
    <property type="entry name" value="PEPTIDE ABC TRANSPORTER PERMEASE PROTEIN"/>
    <property type="match status" value="1"/>
</dbReference>
<dbReference type="PANTHER" id="PTHR43386">
    <property type="entry name" value="OLIGOPEPTIDE TRANSPORT SYSTEM PERMEASE PROTEIN APPC"/>
    <property type="match status" value="1"/>
</dbReference>
<dbReference type="AlphaFoldDB" id="A0A1I0X984"/>
<evidence type="ECO:0000256" key="3">
    <source>
        <dbReference type="ARBA" id="ARBA00022475"/>
    </source>
</evidence>
<feature type="transmembrane region" description="Helical" evidence="7">
    <location>
        <begin position="36"/>
        <end position="60"/>
    </location>
</feature>
<dbReference type="CDD" id="cd06261">
    <property type="entry name" value="TM_PBP2"/>
    <property type="match status" value="1"/>
</dbReference>
<dbReference type="Proteomes" id="UP000198796">
    <property type="component" value="Unassembled WGS sequence"/>
</dbReference>
<dbReference type="GO" id="GO:0055085">
    <property type="term" value="P:transmembrane transport"/>
    <property type="evidence" value="ECO:0007669"/>
    <property type="project" value="InterPro"/>
</dbReference>
<evidence type="ECO:0000256" key="7">
    <source>
        <dbReference type="RuleBase" id="RU363032"/>
    </source>
</evidence>
<dbReference type="InterPro" id="IPR035906">
    <property type="entry name" value="MetI-like_sf"/>
</dbReference>
<evidence type="ECO:0000256" key="4">
    <source>
        <dbReference type="ARBA" id="ARBA00022692"/>
    </source>
</evidence>
<dbReference type="RefSeq" id="WP_092063928.1">
    <property type="nucleotide sequence ID" value="NZ_FOJU01000003.1"/>
</dbReference>
<comment type="similarity">
    <text evidence="7">Belongs to the binding-protein-dependent transport system permease family.</text>
</comment>
<feature type="transmembrane region" description="Helical" evidence="7">
    <location>
        <begin position="221"/>
        <end position="244"/>
    </location>
</feature>
<evidence type="ECO:0000259" key="8">
    <source>
        <dbReference type="PROSITE" id="PS50928"/>
    </source>
</evidence>
<dbReference type="PROSITE" id="PS50928">
    <property type="entry name" value="ABC_TM1"/>
    <property type="match status" value="1"/>
</dbReference>
<keyword evidence="4 7" id="KW-0812">Transmembrane</keyword>
<evidence type="ECO:0000256" key="2">
    <source>
        <dbReference type="ARBA" id="ARBA00022448"/>
    </source>
</evidence>
<dbReference type="InterPro" id="IPR000515">
    <property type="entry name" value="MetI-like"/>
</dbReference>
<evidence type="ECO:0000313" key="9">
    <source>
        <dbReference type="EMBL" id="SFA97237.1"/>
    </source>
</evidence>
<name>A0A1I0X984_9RHOB</name>
<protein>
    <submittedName>
        <fullName evidence="9">Peptide/nickel transport system permease protein</fullName>
    </submittedName>
</protein>
<sequence length="397" mass="42608">MILAYLLIGFLGLLFLGWALRAAGRGLIGSPYFRDMGLSVAFGYMLAVALVALLAWGYWLSRFAPPEIAPRYFFLRIAIEGLVLFALAGWLFRALGRTLGTAGSRKVFRAMPVTAAFGILVILLYAIVAIFAPLLAPYGQDQVLATANVVPGGDPALGGNPDFPLGTDQIGRDILSRLIFGAQNTVGFAFVTTCLAFLLGGTLGFLAAVLGGWLDQLLSRFVDVLMAIPSLIFALLLMAIASAWAGSERWLLTLYMVVIIAVIDSTRVYRLSRAVGQNIVVMDYIEAAKLRGEGLGYLIFKEILPNAYAPLLAEFGLRFCFVFLTIAALSFLGVGIQPPLADWGTMVRDLAAFINYAAFAPQAASPPLLAAGAIALLTVAVNFVVDWMLYSSSGLKE</sequence>
<dbReference type="InterPro" id="IPR050366">
    <property type="entry name" value="BP-dependent_transpt_permease"/>
</dbReference>
<proteinExistence type="inferred from homology"/>
<dbReference type="STRING" id="871651.SAMN05421688_1988"/>
<dbReference type="Gene3D" id="1.10.3720.10">
    <property type="entry name" value="MetI-like"/>
    <property type="match status" value="1"/>
</dbReference>
<feature type="transmembrane region" description="Helical" evidence="7">
    <location>
        <begin position="6"/>
        <end position="24"/>
    </location>
</feature>
<feature type="transmembrane region" description="Helical" evidence="7">
    <location>
        <begin position="113"/>
        <end position="136"/>
    </location>
</feature>
<feature type="domain" description="ABC transmembrane type-1" evidence="8">
    <location>
        <begin position="182"/>
        <end position="389"/>
    </location>
</feature>
<dbReference type="EMBL" id="FOJU01000003">
    <property type="protein sequence ID" value="SFA97237.1"/>
    <property type="molecule type" value="Genomic_DNA"/>
</dbReference>
<feature type="transmembrane region" description="Helical" evidence="7">
    <location>
        <begin position="315"/>
        <end position="336"/>
    </location>
</feature>
<evidence type="ECO:0000256" key="6">
    <source>
        <dbReference type="ARBA" id="ARBA00023136"/>
    </source>
</evidence>
<keyword evidence="3" id="KW-1003">Cell membrane</keyword>
<dbReference type="SUPFAM" id="SSF161098">
    <property type="entry name" value="MetI-like"/>
    <property type="match status" value="1"/>
</dbReference>
<feature type="transmembrane region" description="Helical" evidence="7">
    <location>
        <begin position="368"/>
        <end position="390"/>
    </location>
</feature>
<feature type="transmembrane region" description="Helical" evidence="7">
    <location>
        <begin position="72"/>
        <end position="92"/>
    </location>
</feature>
<dbReference type="Pfam" id="PF00528">
    <property type="entry name" value="BPD_transp_1"/>
    <property type="match status" value="1"/>
</dbReference>
<accession>A0A1I0X984</accession>